<dbReference type="EMBL" id="JANSLM010000012">
    <property type="protein sequence ID" value="MDT8841276.1"/>
    <property type="molecule type" value="Genomic_DNA"/>
</dbReference>
<dbReference type="AlphaFoldDB" id="A0AAP5QBV0"/>
<sequence length="351" mass="38832">MSPFITHKGVECEAFFRDFISAERRLLFVGTLGFNDLCLHFPIALASFANIDFLFLVEERPEVADVLKRTAFRNRQMLVTALAGHNVWFESVSIVADDTANVAGRRATSVCAPLFANGYTDIVVDATAMSRGVCFPIFRYAYESSHHAGGANAHIVTAGRTKPTIKAVSMSSDAPQYIHGFQADMDTDKVRKAVKLWIPQLSEGAVASLGRIHRALEPEESCPILPFPAADPRRGDLLLREFQEPILNDWDVNLRDVIYAHESDPTDVCESIVRIHNGRHEAFSASPETPPRTVLSPAGTRIGSVGMLLAALRLDLPVMYEESIGYNSSVSVVPDLLDKPPDYLWHIWPTL</sequence>
<dbReference type="Proteomes" id="UP001246473">
    <property type="component" value="Unassembled WGS sequence"/>
</dbReference>
<organism evidence="1 2">
    <name type="scientific">Paraburkholderia fungorum</name>
    <dbReference type="NCBI Taxonomy" id="134537"/>
    <lineage>
        <taxon>Bacteria</taxon>
        <taxon>Pseudomonadati</taxon>
        <taxon>Pseudomonadota</taxon>
        <taxon>Betaproteobacteria</taxon>
        <taxon>Burkholderiales</taxon>
        <taxon>Burkholderiaceae</taxon>
        <taxon>Paraburkholderia</taxon>
    </lineage>
</organism>
<protein>
    <submittedName>
        <fullName evidence="1">Uncharacterized protein</fullName>
    </submittedName>
</protein>
<reference evidence="1" key="1">
    <citation type="submission" date="2022-08" db="EMBL/GenBank/DDBJ databases">
        <authorList>
            <person name="Kim S.-J."/>
        </authorList>
    </citation>
    <scope>NUCLEOTIDE SEQUENCE</scope>
    <source>
        <strain evidence="1">KJ</strain>
    </source>
</reference>
<comment type="caution">
    <text evidence="1">The sequence shown here is derived from an EMBL/GenBank/DDBJ whole genome shotgun (WGS) entry which is preliminary data.</text>
</comment>
<gene>
    <name evidence="1" type="ORF">ParKJ_28000</name>
</gene>
<name>A0AAP5QBV0_9BURK</name>
<proteinExistence type="predicted"/>
<dbReference type="RefSeq" id="WP_315697317.1">
    <property type="nucleotide sequence ID" value="NZ_JANSLM010000012.1"/>
</dbReference>
<accession>A0AAP5QBV0</accession>
<evidence type="ECO:0000313" key="2">
    <source>
        <dbReference type="Proteomes" id="UP001246473"/>
    </source>
</evidence>
<evidence type="ECO:0000313" key="1">
    <source>
        <dbReference type="EMBL" id="MDT8841276.1"/>
    </source>
</evidence>